<protein>
    <recommendedName>
        <fullName evidence="7">Ribosomal protein S21</fullName>
    </recommendedName>
</protein>
<dbReference type="InterPro" id="IPR001911">
    <property type="entry name" value="Ribosomal_bS21"/>
</dbReference>
<dbReference type="InterPro" id="IPR052837">
    <property type="entry name" value="Mitoribosomal_bS21"/>
</dbReference>
<dbReference type="AlphaFoldDB" id="A0AAN6SKX7"/>
<dbReference type="GO" id="GO:0005763">
    <property type="term" value="C:mitochondrial small ribosomal subunit"/>
    <property type="evidence" value="ECO:0007669"/>
    <property type="project" value="TreeGrafter"/>
</dbReference>
<feature type="compositionally biased region" description="Polar residues" evidence="4">
    <location>
        <begin position="20"/>
        <end position="30"/>
    </location>
</feature>
<feature type="compositionally biased region" description="Polar residues" evidence="4">
    <location>
        <begin position="111"/>
        <end position="121"/>
    </location>
</feature>
<evidence type="ECO:0008006" key="7">
    <source>
        <dbReference type="Google" id="ProtNLM"/>
    </source>
</evidence>
<evidence type="ECO:0000256" key="3">
    <source>
        <dbReference type="ARBA" id="ARBA00023274"/>
    </source>
</evidence>
<evidence type="ECO:0000313" key="5">
    <source>
        <dbReference type="EMBL" id="KAK4032201.1"/>
    </source>
</evidence>
<reference evidence="6" key="1">
    <citation type="journal article" date="2023" name="Mol. Phylogenet. Evol.">
        <title>Genome-scale phylogeny and comparative genomics of the fungal order Sordariales.</title>
        <authorList>
            <person name="Hensen N."/>
            <person name="Bonometti L."/>
            <person name="Westerberg I."/>
            <person name="Brannstrom I.O."/>
            <person name="Guillou S."/>
            <person name="Cros-Aarteil S."/>
            <person name="Calhoun S."/>
            <person name="Haridas S."/>
            <person name="Kuo A."/>
            <person name="Mondo S."/>
            <person name="Pangilinan J."/>
            <person name="Riley R."/>
            <person name="LaButti K."/>
            <person name="Andreopoulos B."/>
            <person name="Lipzen A."/>
            <person name="Chen C."/>
            <person name="Yan M."/>
            <person name="Daum C."/>
            <person name="Ng V."/>
            <person name="Clum A."/>
            <person name="Steindorff A."/>
            <person name="Ohm R.A."/>
            <person name="Martin F."/>
            <person name="Silar P."/>
            <person name="Natvig D.O."/>
            <person name="Lalanne C."/>
            <person name="Gautier V."/>
            <person name="Ament-Velasquez S.L."/>
            <person name="Kruys A."/>
            <person name="Hutchinson M.I."/>
            <person name="Powell A.J."/>
            <person name="Barry K."/>
            <person name="Miller A.N."/>
            <person name="Grigoriev I.V."/>
            <person name="Debuchy R."/>
            <person name="Gladieux P."/>
            <person name="Hiltunen Thoren M."/>
            <person name="Johannesson H."/>
        </authorList>
    </citation>
    <scope>NUCLEOTIDE SEQUENCE [LARGE SCALE GENOMIC DNA]</scope>
    <source>
        <strain evidence="6">CBS 284.82</strain>
    </source>
</reference>
<dbReference type="GO" id="GO:0070124">
    <property type="term" value="P:mitochondrial translational initiation"/>
    <property type="evidence" value="ECO:0007669"/>
    <property type="project" value="TreeGrafter"/>
</dbReference>
<keyword evidence="3" id="KW-0687">Ribonucleoprotein</keyword>
<gene>
    <name evidence="5" type="ORF">C8A01DRAFT_20698</name>
</gene>
<evidence type="ECO:0000313" key="6">
    <source>
        <dbReference type="Proteomes" id="UP001303115"/>
    </source>
</evidence>
<organism evidence="5 6">
    <name type="scientific">Parachaetomium inaequale</name>
    <dbReference type="NCBI Taxonomy" id="2588326"/>
    <lineage>
        <taxon>Eukaryota</taxon>
        <taxon>Fungi</taxon>
        <taxon>Dikarya</taxon>
        <taxon>Ascomycota</taxon>
        <taxon>Pezizomycotina</taxon>
        <taxon>Sordariomycetes</taxon>
        <taxon>Sordariomycetidae</taxon>
        <taxon>Sordariales</taxon>
        <taxon>Chaetomiaceae</taxon>
        <taxon>Parachaetomium</taxon>
    </lineage>
</organism>
<feature type="region of interest" description="Disordered" evidence="4">
    <location>
        <begin position="11"/>
        <end position="30"/>
    </location>
</feature>
<evidence type="ECO:0000256" key="2">
    <source>
        <dbReference type="ARBA" id="ARBA00022980"/>
    </source>
</evidence>
<dbReference type="Pfam" id="PF01165">
    <property type="entry name" value="Ribosomal_S21"/>
    <property type="match status" value="1"/>
</dbReference>
<comment type="similarity">
    <text evidence="1">Belongs to the bacterial ribosomal protein bS21 family.</text>
</comment>
<name>A0AAN6SKX7_9PEZI</name>
<accession>A0AAN6SKX7</accession>
<evidence type="ECO:0000256" key="4">
    <source>
        <dbReference type="SAM" id="MobiDB-lite"/>
    </source>
</evidence>
<sequence>MEFRHAVSVCRSAAAATRPSLASTRPSPSSILLVQRQPFTTNNNKQQLEAAAAAPRPQSPPPAVNPNSSLFRVAQLQASLNKNPSAMPPRPPPIRKSNMLDDGGQRKRTPSWATPHNNAGTLFRNTRLTGRAPTGGSSAPGGSGSLFNLPTQISSDMERATTSTTTTNTSPSLSTWNEEEFLPKHYDVAEPELRLRPSTGRTVHVRGNVDLARGFRLLQRAVTQNKIKRDERMARAYERPGLKRKRLKSERWAARFKFAFKSTIARAMELKGQGW</sequence>
<evidence type="ECO:0000256" key="1">
    <source>
        <dbReference type="ARBA" id="ARBA00006640"/>
    </source>
</evidence>
<dbReference type="PANTHER" id="PTHR41237:SF1">
    <property type="entry name" value="SMALL RIBOSOMAL SUBUNIT PROTEIN BS21M"/>
    <property type="match status" value="1"/>
</dbReference>
<dbReference type="PANTHER" id="PTHR41237">
    <property type="entry name" value="37S RIBOSOMAL PROTEIN MRP21, MITOCHONDRIAL"/>
    <property type="match status" value="1"/>
</dbReference>
<comment type="caution">
    <text evidence="5">The sequence shown here is derived from an EMBL/GenBank/DDBJ whole genome shotgun (WGS) entry which is preliminary data.</text>
</comment>
<feature type="compositionally biased region" description="Low complexity" evidence="4">
    <location>
        <begin position="42"/>
        <end position="56"/>
    </location>
</feature>
<feature type="region of interest" description="Disordered" evidence="4">
    <location>
        <begin position="80"/>
        <end position="121"/>
    </location>
</feature>
<feature type="region of interest" description="Disordered" evidence="4">
    <location>
        <begin position="36"/>
        <end position="67"/>
    </location>
</feature>
<dbReference type="EMBL" id="MU854635">
    <property type="protein sequence ID" value="KAK4032201.1"/>
    <property type="molecule type" value="Genomic_DNA"/>
</dbReference>
<keyword evidence="6" id="KW-1185">Reference proteome</keyword>
<proteinExistence type="inferred from homology"/>
<dbReference type="GO" id="GO:0003735">
    <property type="term" value="F:structural constituent of ribosome"/>
    <property type="evidence" value="ECO:0007669"/>
    <property type="project" value="InterPro"/>
</dbReference>
<dbReference type="Proteomes" id="UP001303115">
    <property type="component" value="Unassembled WGS sequence"/>
</dbReference>
<keyword evidence="2" id="KW-0689">Ribosomal protein</keyword>